<keyword evidence="5 6" id="KW-0482">Metalloprotease</keyword>
<organism evidence="10 11">
    <name type="scientific">Paucimonas lemoignei</name>
    <name type="common">Pseudomonas lemoignei</name>
    <dbReference type="NCBI Taxonomy" id="29443"/>
    <lineage>
        <taxon>Bacteria</taxon>
        <taxon>Pseudomonadati</taxon>
        <taxon>Pseudomonadota</taxon>
        <taxon>Betaproteobacteria</taxon>
        <taxon>Burkholderiales</taxon>
        <taxon>Burkholderiaceae</taxon>
        <taxon>Paucimonas</taxon>
    </lineage>
</organism>
<dbReference type="CDD" id="cd07333">
    <property type="entry name" value="M48C_bepA_like"/>
    <property type="match status" value="1"/>
</dbReference>
<evidence type="ECO:0000256" key="2">
    <source>
        <dbReference type="ARBA" id="ARBA00022723"/>
    </source>
</evidence>
<dbReference type="GO" id="GO:0051603">
    <property type="term" value="P:proteolysis involved in protein catabolic process"/>
    <property type="evidence" value="ECO:0007669"/>
    <property type="project" value="TreeGrafter"/>
</dbReference>
<dbReference type="Proteomes" id="UP000295382">
    <property type="component" value="Unassembled WGS sequence"/>
</dbReference>
<sequence length="284" mass="30587">MPSMKKITLALTLTLATGAAAAQSNDFGLGKLLGGVKNLNVGSILENGTKVFSEPTEQQEIALGQEFASTLLGARPLLNNPGVQRYVNTLGRWLASQTERPDLPWTFGVLNDDGYNAFATPGGYIFVTKGLLDSMRNEAELAGVLAHEIGHVLRKHHLKAVRVSGLAGLIEEGLRTKVGDNPQLTEATKNIIAKGLDKTDEYEADRLGVVIAARAGYDPFGLPAVLQTLQGQSAQDPAFTFMFKTHPSPADRLSELDALMQGRFDNSPANSGKSIKDRLKEFSR</sequence>
<keyword evidence="3 6" id="KW-0378">Hydrolase</keyword>
<evidence type="ECO:0000256" key="7">
    <source>
        <dbReference type="SAM" id="MobiDB-lite"/>
    </source>
</evidence>
<comment type="similarity">
    <text evidence="6">Belongs to the peptidase M48 family.</text>
</comment>
<dbReference type="PANTHER" id="PTHR22726:SF1">
    <property type="entry name" value="METALLOENDOPEPTIDASE OMA1, MITOCHONDRIAL"/>
    <property type="match status" value="1"/>
</dbReference>
<dbReference type="GO" id="GO:0016020">
    <property type="term" value="C:membrane"/>
    <property type="evidence" value="ECO:0007669"/>
    <property type="project" value="TreeGrafter"/>
</dbReference>
<evidence type="ECO:0000256" key="6">
    <source>
        <dbReference type="RuleBase" id="RU003983"/>
    </source>
</evidence>
<feature type="signal peptide" evidence="8">
    <location>
        <begin position="1"/>
        <end position="21"/>
    </location>
</feature>
<dbReference type="InterPro" id="IPR001915">
    <property type="entry name" value="Peptidase_M48"/>
</dbReference>
<gene>
    <name evidence="10" type="ORF">EDC30_11614</name>
</gene>
<evidence type="ECO:0000256" key="3">
    <source>
        <dbReference type="ARBA" id="ARBA00022801"/>
    </source>
</evidence>
<dbReference type="InterPro" id="IPR051156">
    <property type="entry name" value="Mito/Outer_Membr_Metalloprot"/>
</dbReference>
<comment type="cofactor">
    <cofactor evidence="6">
        <name>Zn(2+)</name>
        <dbReference type="ChEBI" id="CHEBI:29105"/>
    </cofactor>
    <text evidence="6">Binds 1 zinc ion per subunit.</text>
</comment>
<dbReference type="Gene3D" id="3.30.2010.10">
    <property type="entry name" value="Metalloproteases ('zincins'), catalytic domain"/>
    <property type="match status" value="1"/>
</dbReference>
<evidence type="ECO:0000256" key="8">
    <source>
        <dbReference type="SAM" id="SignalP"/>
    </source>
</evidence>
<evidence type="ECO:0000313" key="10">
    <source>
        <dbReference type="EMBL" id="TCS33483.1"/>
    </source>
</evidence>
<name>A0A4R3HPT3_PAULE</name>
<feature type="domain" description="Peptidase M48" evidence="9">
    <location>
        <begin position="84"/>
        <end position="258"/>
    </location>
</feature>
<accession>A0A4R3HPT3</accession>
<protein>
    <submittedName>
        <fullName evidence="10">Peptidase M48-like protein</fullName>
    </submittedName>
</protein>
<dbReference type="Pfam" id="PF01435">
    <property type="entry name" value="Peptidase_M48"/>
    <property type="match status" value="1"/>
</dbReference>
<feature type="region of interest" description="Disordered" evidence="7">
    <location>
        <begin position="263"/>
        <end position="284"/>
    </location>
</feature>
<keyword evidence="4 6" id="KW-0862">Zinc</keyword>
<proteinExistence type="inferred from homology"/>
<feature type="chain" id="PRO_5020200072" evidence="8">
    <location>
        <begin position="22"/>
        <end position="284"/>
    </location>
</feature>
<dbReference type="EMBL" id="SLZQ01000016">
    <property type="protein sequence ID" value="TCS33483.1"/>
    <property type="molecule type" value="Genomic_DNA"/>
</dbReference>
<keyword evidence="8" id="KW-0732">Signal</keyword>
<evidence type="ECO:0000259" key="9">
    <source>
        <dbReference type="Pfam" id="PF01435"/>
    </source>
</evidence>
<comment type="caution">
    <text evidence="10">The sequence shown here is derived from an EMBL/GenBank/DDBJ whole genome shotgun (WGS) entry which is preliminary data.</text>
</comment>
<keyword evidence="11" id="KW-1185">Reference proteome</keyword>
<keyword evidence="1 6" id="KW-0645">Protease</keyword>
<dbReference type="GO" id="GO:0046872">
    <property type="term" value="F:metal ion binding"/>
    <property type="evidence" value="ECO:0007669"/>
    <property type="project" value="UniProtKB-KW"/>
</dbReference>
<dbReference type="PANTHER" id="PTHR22726">
    <property type="entry name" value="METALLOENDOPEPTIDASE OMA1"/>
    <property type="match status" value="1"/>
</dbReference>
<reference evidence="10 11" key="1">
    <citation type="submission" date="2019-03" db="EMBL/GenBank/DDBJ databases">
        <title>Genomic Encyclopedia of Type Strains, Phase IV (KMG-IV): sequencing the most valuable type-strain genomes for metagenomic binning, comparative biology and taxonomic classification.</title>
        <authorList>
            <person name="Goeker M."/>
        </authorList>
    </citation>
    <scope>NUCLEOTIDE SEQUENCE [LARGE SCALE GENOMIC DNA]</scope>
    <source>
        <strain evidence="10 11">DSM 7445</strain>
    </source>
</reference>
<evidence type="ECO:0000256" key="5">
    <source>
        <dbReference type="ARBA" id="ARBA00023049"/>
    </source>
</evidence>
<dbReference type="GO" id="GO:0004222">
    <property type="term" value="F:metalloendopeptidase activity"/>
    <property type="evidence" value="ECO:0007669"/>
    <property type="project" value="InterPro"/>
</dbReference>
<evidence type="ECO:0000256" key="1">
    <source>
        <dbReference type="ARBA" id="ARBA00022670"/>
    </source>
</evidence>
<evidence type="ECO:0000256" key="4">
    <source>
        <dbReference type="ARBA" id="ARBA00022833"/>
    </source>
</evidence>
<dbReference type="AlphaFoldDB" id="A0A4R3HPT3"/>
<evidence type="ECO:0000313" key="11">
    <source>
        <dbReference type="Proteomes" id="UP000295382"/>
    </source>
</evidence>
<keyword evidence="2" id="KW-0479">Metal-binding</keyword>
<feature type="compositionally biased region" description="Basic and acidic residues" evidence="7">
    <location>
        <begin position="274"/>
        <end position="284"/>
    </location>
</feature>